<dbReference type="PANTHER" id="PTHR23028:SF53">
    <property type="entry name" value="ACYL_TRANSF_3 DOMAIN-CONTAINING PROTEIN"/>
    <property type="match status" value="1"/>
</dbReference>
<keyword evidence="4" id="KW-1185">Reference proteome</keyword>
<comment type="caution">
    <text evidence="3">The sequence shown here is derived from an EMBL/GenBank/DDBJ whole genome shotgun (WGS) entry which is preliminary data.</text>
</comment>
<dbReference type="InterPro" id="IPR050879">
    <property type="entry name" value="Acyltransferase_3"/>
</dbReference>
<evidence type="ECO:0000256" key="1">
    <source>
        <dbReference type="SAM" id="Phobius"/>
    </source>
</evidence>
<feature type="domain" description="Acyltransferase 3" evidence="2">
    <location>
        <begin position="15"/>
        <end position="344"/>
    </location>
</feature>
<evidence type="ECO:0000313" key="4">
    <source>
        <dbReference type="Proteomes" id="UP000490386"/>
    </source>
</evidence>
<keyword evidence="1" id="KW-0472">Membrane</keyword>
<dbReference type="AlphaFoldDB" id="A0A7J5AZV7"/>
<feature type="transmembrane region" description="Helical" evidence="1">
    <location>
        <begin position="196"/>
        <end position="214"/>
    </location>
</feature>
<dbReference type="RefSeq" id="WP_151424071.1">
    <property type="nucleotide sequence ID" value="NZ_WBJX01000004.1"/>
</dbReference>
<dbReference type="InterPro" id="IPR002656">
    <property type="entry name" value="Acyl_transf_3_dom"/>
</dbReference>
<dbReference type="GO" id="GO:0016020">
    <property type="term" value="C:membrane"/>
    <property type="evidence" value="ECO:0007669"/>
    <property type="project" value="TreeGrafter"/>
</dbReference>
<dbReference type="Proteomes" id="UP000490386">
    <property type="component" value="Unassembled WGS sequence"/>
</dbReference>
<evidence type="ECO:0000313" key="3">
    <source>
        <dbReference type="EMBL" id="KAB1637018.1"/>
    </source>
</evidence>
<dbReference type="PANTHER" id="PTHR23028">
    <property type="entry name" value="ACETYLTRANSFERASE"/>
    <property type="match status" value="1"/>
</dbReference>
<sequence length="405" mass="45515">MPLTLDKAFDPRANSIGFLRWLLAFAVIFAHAGPLAGFYGGHDLGTQISSEQSLGGVAVAGFFFFSGYLITQSRRGKSTIFRFFWRRALRIFPAFWLALLTTAFVLAPIAWHQETGSMAGYWDADTESPFTYFLSNMWLELGQRNIAGMGSSLPFASIGGFDWNGSAWTLFYEFRAYIMVGLLGLFGVFSNRIVGGIIAVGIIGVNFLTWSGWVEMTSLSPFLTNPFYPMFFAPFAFGMLFALFGDKIPIDDRLAVLALGIAGFAYAFGGWNMWGQYGLMYFLMWFAIRTPRLNRWEKHGDLSYGIYIFAWPLMQFGAYFGLQNAGWFVYHLVIALAAHICAYISWHLIESPAMSLKNWTPKWLAWLLERGTPVVDAVKRRIVNPAYSSSNFAARIRAGRVEVSS</sequence>
<name>A0A7J5AZV7_9MICO</name>
<organism evidence="3 4">
    <name type="scientific">Pseudoclavibacter terrae</name>
    <dbReference type="NCBI Taxonomy" id="1530195"/>
    <lineage>
        <taxon>Bacteria</taxon>
        <taxon>Bacillati</taxon>
        <taxon>Actinomycetota</taxon>
        <taxon>Actinomycetes</taxon>
        <taxon>Micrococcales</taxon>
        <taxon>Microbacteriaceae</taxon>
        <taxon>Pseudoclavibacter</taxon>
    </lineage>
</organism>
<dbReference type="EMBL" id="WBJX01000004">
    <property type="protein sequence ID" value="KAB1637018.1"/>
    <property type="molecule type" value="Genomic_DNA"/>
</dbReference>
<proteinExistence type="predicted"/>
<reference evidence="3 4" key="1">
    <citation type="submission" date="2019-09" db="EMBL/GenBank/DDBJ databases">
        <title>Phylogeny of genus Pseudoclavibacter and closely related genus.</title>
        <authorList>
            <person name="Li Y."/>
        </authorList>
    </citation>
    <scope>NUCLEOTIDE SEQUENCE [LARGE SCALE GENOMIC DNA]</scope>
    <source>
        <strain evidence="3 4">THG-MD12</strain>
    </source>
</reference>
<keyword evidence="3" id="KW-0012">Acyltransferase</keyword>
<feature type="transmembrane region" description="Helical" evidence="1">
    <location>
        <begin position="302"/>
        <end position="322"/>
    </location>
</feature>
<gene>
    <name evidence="3" type="ORF">F8O03_11970</name>
</gene>
<dbReference type="GO" id="GO:0000271">
    <property type="term" value="P:polysaccharide biosynthetic process"/>
    <property type="evidence" value="ECO:0007669"/>
    <property type="project" value="TreeGrafter"/>
</dbReference>
<feature type="transmembrane region" description="Helical" evidence="1">
    <location>
        <begin position="252"/>
        <end position="268"/>
    </location>
</feature>
<keyword evidence="3" id="KW-0808">Transferase</keyword>
<dbReference type="GO" id="GO:0016747">
    <property type="term" value="F:acyltransferase activity, transferring groups other than amino-acyl groups"/>
    <property type="evidence" value="ECO:0007669"/>
    <property type="project" value="InterPro"/>
</dbReference>
<keyword evidence="1" id="KW-1133">Transmembrane helix</keyword>
<feature type="transmembrane region" description="Helical" evidence="1">
    <location>
        <begin position="91"/>
        <end position="111"/>
    </location>
</feature>
<feature type="transmembrane region" description="Helical" evidence="1">
    <location>
        <begin position="226"/>
        <end position="245"/>
    </location>
</feature>
<accession>A0A7J5AZV7</accession>
<dbReference type="OrthoDB" id="9796461at2"/>
<feature type="transmembrane region" description="Helical" evidence="1">
    <location>
        <begin position="328"/>
        <end position="349"/>
    </location>
</feature>
<protein>
    <submittedName>
        <fullName evidence="3">Acyltransferase</fullName>
    </submittedName>
</protein>
<feature type="transmembrane region" description="Helical" evidence="1">
    <location>
        <begin position="170"/>
        <end position="189"/>
    </location>
</feature>
<evidence type="ECO:0000259" key="2">
    <source>
        <dbReference type="Pfam" id="PF01757"/>
    </source>
</evidence>
<keyword evidence="1" id="KW-0812">Transmembrane</keyword>
<feature type="transmembrane region" description="Helical" evidence="1">
    <location>
        <begin position="21"/>
        <end position="41"/>
    </location>
</feature>
<feature type="transmembrane region" description="Helical" evidence="1">
    <location>
        <begin position="53"/>
        <end position="70"/>
    </location>
</feature>
<dbReference type="Pfam" id="PF01757">
    <property type="entry name" value="Acyl_transf_3"/>
    <property type="match status" value="1"/>
</dbReference>